<dbReference type="Proteomes" id="UP000441523">
    <property type="component" value="Unassembled WGS sequence"/>
</dbReference>
<proteinExistence type="predicted"/>
<accession>A0A6N6MRF3</accession>
<keyword evidence="3" id="KW-1185">Reference proteome</keyword>
<evidence type="ECO:0000256" key="1">
    <source>
        <dbReference type="SAM" id="MobiDB-lite"/>
    </source>
</evidence>
<dbReference type="AlphaFoldDB" id="A0A6N6MRF3"/>
<dbReference type="EMBL" id="VZZJ01000005">
    <property type="protein sequence ID" value="KAB1074315.1"/>
    <property type="molecule type" value="Genomic_DNA"/>
</dbReference>
<organism evidence="2 3">
    <name type="scientific">Methylobacterium planeticum</name>
    <dbReference type="NCBI Taxonomy" id="2615211"/>
    <lineage>
        <taxon>Bacteria</taxon>
        <taxon>Pseudomonadati</taxon>
        <taxon>Pseudomonadota</taxon>
        <taxon>Alphaproteobacteria</taxon>
        <taxon>Hyphomicrobiales</taxon>
        <taxon>Methylobacteriaceae</taxon>
        <taxon>Methylobacterium</taxon>
    </lineage>
</organism>
<evidence type="ECO:0000313" key="3">
    <source>
        <dbReference type="Proteomes" id="UP000441523"/>
    </source>
</evidence>
<reference evidence="2 3" key="1">
    <citation type="submission" date="2019-09" db="EMBL/GenBank/DDBJ databases">
        <title>YIM 132548 draft genome.</title>
        <authorList>
            <person name="Jiang L."/>
        </authorList>
    </citation>
    <scope>NUCLEOTIDE SEQUENCE [LARGE SCALE GENOMIC DNA]</scope>
    <source>
        <strain evidence="2 3">YIM 132548</strain>
    </source>
</reference>
<name>A0A6N6MRF3_9HYPH</name>
<dbReference type="RefSeq" id="WP_150962712.1">
    <property type="nucleotide sequence ID" value="NZ_VZZJ01000005.1"/>
</dbReference>
<feature type="region of interest" description="Disordered" evidence="1">
    <location>
        <begin position="1"/>
        <end position="32"/>
    </location>
</feature>
<gene>
    <name evidence="2" type="ORF">F6X51_08025</name>
</gene>
<comment type="caution">
    <text evidence="2">The sequence shown here is derived from an EMBL/GenBank/DDBJ whole genome shotgun (WGS) entry which is preliminary data.</text>
</comment>
<sequence>MRHGFTSEVGFTLEPGSDEATAQAGAGSSRAPPVFAAGVTAALRETGDAGDNLRRYMAVFRRIVLRCSGFQLCAY</sequence>
<protein>
    <submittedName>
        <fullName evidence="2">Uncharacterized protein</fullName>
    </submittedName>
</protein>
<evidence type="ECO:0000313" key="2">
    <source>
        <dbReference type="EMBL" id="KAB1074315.1"/>
    </source>
</evidence>